<dbReference type="Gene3D" id="6.10.140.910">
    <property type="match status" value="1"/>
</dbReference>
<organism evidence="4 5">
    <name type="scientific">Phakopsora pachyrhizi</name>
    <name type="common">Asian soybean rust disease fungus</name>
    <dbReference type="NCBI Taxonomy" id="170000"/>
    <lineage>
        <taxon>Eukaryota</taxon>
        <taxon>Fungi</taxon>
        <taxon>Dikarya</taxon>
        <taxon>Basidiomycota</taxon>
        <taxon>Pucciniomycotina</taxon>
        <taxon>Pucciniomycetes</taxon>
        <taxon>Pucciniales</taxon>
        <taxon>Phakopsoraceae</taxon>
        <taxon>Phakopsora</taxon>
    </lineage>
</organism>
<feature type="region of interest" description="Disordered" evidence="3">
    <location>
        <begin position="232"/>
        <end position="278"/>
    </location>
</feature>
<feature type="compositionally biased region" description="Basic and acidic residues" evidence="3">
    <location>
        <begin position="580"/>
        <end position="594"/>
    </location>
</feature>
<accession>A0AAV0BL80</accession>
<evidence type="ECO:0000256" key="2">
    <source>
        <dbReference type="SAM" id="Coils"/>
    </source>
</evidence>
<feature type="compositionally biased region" description="Polar residues" evidence="3">
    <location>
        <begin position="391"/>
        <end position="404"/>
    </location>
</feature>
<dbReference type="Pfam" id="PF25555">
    <property type="entry name" value="RAB3A-like_C"/>
    <property type="match status" value="1"/>
</dbReference>
<evidence type="ECO:0000256" key="3">
    <source>
        <dbReference type="SAM" id="MobiDB-lite"/>
    </source>
</evidence>
<feature type="region of interest" description="Disordered" evidence="3">
    <location>
        <begin position="698"/>
        <end position="746"/>
    </location>
</feature>
<dbReference type="AlphaFoldDB" id="A0AAV0BL80"/>
<dbReference type="PANTHER" id="PTHR14430:SF0">
    <property type="entry name" value="SEC2P DOMAIN-CONTAINING PROTEIN"/>
    <property type="match status" value="1"/>
</dbReference>
<dbReference type="CDD" id="cd21044">
    <property type="entry name" value="Rab11BD_RAB3IP_like"/>
    <property type="match status" value="1"/>
</dbReference>
<proteinExistence type="predicted"/>
<comment type="caution">
    <text evidence="4">The sequence shown here is derived from an EMBL/GenBank/DDBJ whole genome shotgun (WGS) entry which is preliminary data.</text>
</comment>
<feature type="region of interest" description="Disordered" evidence="3">
    <location>
        <begin position="638"/>
        <end position="674"/>
    </location>
</feature>
<dbReference type="InterPro" id="IPR040351">
    <property type="entry name" value="RAB3IL/RAB3IP/Sec2"/>
</dbReference>
<dbReference type="PANTHER" id="PTHR14430">
    <property type="entry name" value="RABIN3-RELATED"/>
    <property type="match status" value="1"/>
</dbReference>
<feature type="region of interest" description="Disordered" evidence="3">
    <location>
        <begin position="390"/>
        <end position="431"/>
    </location>
</feature>
<keyword evidence="1 2" id="KW-0175">Coiled coil</keyword>
<feature type="compositionally biased region" description="Polar residues" evidence="3">
    <location>
        <begin position="412"/>
        <end position="431"/>
    </location>
</feature>
<dbReference type="GO" id="GO:0006887">
    <property type="term" value="P:exocytosis"/>
    <property type="evidence" value="ECO:0007669"/>
    <property type="project" value="TreeGrafter"/>
</dbReference>
<protein>
    <recommendedName>
        <fullName evidence="6">GDP/GTP exchange factor Sec2 N-terminal domain-containing protein</fullName>
    </recommendedName>
</protein>
<feature type="coiled-coil region" evidence="2">
    <location>
        <begin position="73"/>
        <end position="132"/>
    </location>
</feature>
<evidence type="ECO:0000313" key="4">
    <source>
        <dbReference type="EMBL" id="CAH7687994.1"/>
    </source>
</evidence>
<name>A0AAV0BL80_PHAPC</name>
<feature type="region of interest" description="Disordered" evidence="3">
    <location>
        <begin position="567"/>
        <end position="626"/>
    </location>
</feature>
<feature type="compositionally biased region" description="Polar residues" evidence="3">
    <location>
        <begin position="603"/>
        <end position="626"/>
    </location>
</feature>
<feature type="compositionally biased region" description="Low complexity" evidence="3">
    <location>
        <begin position="530"/>
        <end position="539"/>
    </location>
</feature>
<feature type="region of interest" description="Disordered" evidence="3">
    <location>
        <begin position="491"/>
        <end position="512"/>
    </location>
</feature>
<dbReference type="SUPFAM" id="SSF144284">
    <property type="entry name" value="Sec2 N-terminal region"/>
    <property type="match status" value="1"/>
</dbReference>
<evidence type="ECO:0000313" key="5">
    <source>
        <dbReference type="Proteomes" id="UP001153365"/>
    </source>
</evidence>
<dbReference type="GO" id="GO:0070319">
    <property type="term" value="C:Golgi to plasma membrane transport vesicle"/>
    <property type="evidence" value="ECO:0007669"/>
    <property type="project" value="TreeGrafter"/>
</dbReference>
<feature type="compositionally biased region" description="Low complexity" evidence="3">
    <location>
        <begin position="244"/>
        <end position="271"/>
    </location>
</feature>
<keyword evidence="5" id="KW-1185">Reference proteome</keyword>
<dbReference type="GO" id="GO:0051286">
    <property type="term" value="C:cell tip"/>
    <property type="evidence" value="ECO:0007669"/>
    <property type="project" value="TreeGrafter"/>
</dbReference>
<dbReference type="GO" id="GO:0005085">
    <property type="term" value="F:guanyl-nucleotide exchange factor activity"/>
    <property type="evidence" value="ECO:0007669"/>
    <property type="project" value="InterPro"/>
</dbReference>
<reference evidence="4" key="1">
    <citation type="submission" date="2022-06" db="EMBL/GenBank/DDBJ databases">
        <authorList>
            <consortium name="SYNGENTA / RWTH Aachen University"/>
        </authorList>
    </citation>
    <scope>NUCLEOTIDE SEQUENCE</scope>
</reference>
<gene>
    <name evidence="4" type="ORF">PPACK8108_LOCUS22870</name>
</gene>
<feature type="compositionally biased region" description="Polar residues" evidence="3">
    <location>
        <begin position="367"/>
        <end position="377"/>
    </location>
</feature>
<feature type="non-terminal residue" evidence="4">
    <location>
        <position position="1"/>
    </location>
</feature>
<evidence type="ECO:0000256" key="1">
    <source>
        <dbReference type="ARBA" id="ARBA00023054"/>
    </source>
</evidence>
<feature type="region of interest" description="Disordered" evidence="3">
    <location>
        <begin position="527"/>
        <end position="547"/>
    </location>
</feature>
<feature type="region of interest" description="Disordered" evidence="3">
    <location>
        <begin position="356"/>
        <end position="377"/>
    </location>
</feature>
<sequence length="808" mass="88360">TSYMFQTGSINHSLISLLNSRQLSIDRPFRAKVQLELQRLSQCVVAESEKRSKSEASLSSINKELDDLSVSLFSEANRLAERKVEEVEEAMQRVEEMIDARRDQLNLLRVSLEQAERDRDHYKLQFETLGTRLSPFHPHQQLIISAQDSNLPVSAPASITLTASHLLHSVPSDVLLISSNPTFPLTPRPQSGDSDLFFSSHFRLARDITPFLEFNQFISYLRRTRLDTLARSSHTPSLSDPHYSASLSKSNTTSLTSSTHRSSLPSSGLSSKDLNSPRQKDLMPFLKRCIDEDSDPTLRLDLAPALNFISRRAIAAAILEGHLVIEPIWNGHESEYEKCSMCGCCLEKWIPPRLNPLASTERMPDTSGASPPEANQSTVRKILRGGGWSFGTLNRTKSNSTVTRAANPIKSVANSSGRTTPSQDEPTTSPIHTFRAGETAATRYPICPTYCLNRLRSVCSFWTFVRSLQSGILLDESSRFMHSIAPHSASSRSIESVSSPCPPGETGLNTLRQKGGSLESVIDSPILTHSTSSFPSSPTNASRTGSKPDLAAAFSADSLTVPLEETTEELSHQAAGAIDSSDHAPKYEVDDQKTRSRPKSSSEDPTTGTDIHLATSGSQPLPGGSQNIEVENAIQEDKAKHRSVDLATADSSPSRPPVPQRSAARNSHPRPEALMPLSIPAQGQLSVKAIGGSFSEISKSASGKRSRPLIPSFEPPTEQNPQNGAVEEKGHNQSSTKPTSPIEEKSLMTPISSHRRGSGQARVLSGTQQIGVEDLPAGWEERCWNQVIKLKEDMFCKRVGLEILIGNE</sequence>
<evidence type="ECO:0008006" key="6">
    <source>
        <dbReference type="Google" id="ProtNLM"/>
    </source>
</evidence>
<dbReference type="EMBL" id="CALTRL010005928">
    <property type="protein sequence ID" value="CAH7687994.1"/>
    <property type="molecule type" value="Genomic_DNA"/>
</dbReference>
<dbReference type="Proteomes" id="UP001153365">
    <property type="component" value="Unassembled WGS sequence"/>
</dbReference>